<comment type="caution">
    <text evidence="2">The sequence shown here is derived from an EMBL/GenBank/DDBJ whole genome shotgun (WGS) entry which is preliminary data.</text>
</comment>
<evidence type="ECO:0000313" key="3">
    <source>
        <dbReference type="Proteomes" id="UP000237000"/>
    </source>
</evidence>
<sequence length="249" mass="26980">MAIAGPRVPLSISLFASTFGSVVSVKLEKGNYIVWHSQLVSAIRGYDLRGYIFGSKPCSPEHVEISDENGALISIVNPEYKYIAKMESISDTLMLAGYNVSKEDLVMNILVSLPVEYDVVITSILSHNSRDVVVAVALMVDALVTLVAVVGGVQVSLDLVEVMVLSLLAIFCGKIRLTALACLHRMDESYQTEQADQTTNKAVFMATPEVMADPSWYADCGATNYVTASLENLTATHDYSGMENLMVGN</sequence>
<gene>
    <name evidence="2" type="ORF">TorRG33x02_260180</name>
</gene>
<evidence type="ECO:0000313" key="2">
    <source>
        <dbReference type="EMBL" id="PON68977.1"/>
    </source>
</evidence>
<proteinExistence type="predicted"/>
<keyword evidence="3" id="KW-1185">Reference proteome</keyword>
<protein>
    <recommendedName>
        <fullName evidence="4">Retrotransposon Copia-like N-terminal domain-containing protein</fullName>
    </recommendedName>
</protein>
<reference evidence="3" key="1">
    <citation type="submission" date="2016-06" db="EMBL/GenBank/DDBJ databases">
        <title>Parallel loss of symbiosis genes in relatives of nitrogen-fixing non-legume Parasponia.</title>
        <authorList>
            <person name="Van Velzen R."/>
            <person name="Holmer R."/>
            <person name="Bu F."/>
            <person name="Rutten L."/>
            <person name="Van Zeijl A."/>
            <person name="Liu W."/>
            <person name="Santuari L."/>
            <person name="Cao Q."/>
            <person name="Sharma T."/>
            <person name="Shen D."/>
            <person name="Roswanjaya Y."/>
            <person name="Wardhani T."/>
            <person name="Kalhor M.S."/>
            <person name="Jansen J."/>
            <person name="Van den Hoogen J."/>
            <person name="Gungor B."/>
            <person name="Hartog M."/>
            <person name="Hontelez J."/>
            <person name="Verver J."/>
            <person name="Yang W.-C."/>
            <person name="Schijlen E."/>
            <person name="Repin R."/>
            <person name="Schilthuizen M."/>
            <person name="Schranz E."/>
            <person name="Heidstra R."/>
            <person name="Miyata K."/>
            <person name="Fedorova E."/>
            <person name="Kohlen W."/>
            <person name="Bisseling T."/>
            <person name="Smit S."/>
            <person name="Geurts R."/>
        </authorList>
    </citation>
    <scope>NUCLEOTIDE SEQUENCE [LARGE SCALE GENOMIC DNA]</scope>
    <source>
        <strain evidence="3">cv. RG33-2</strain>
    </source>
</reference>
<dbReference type="PANTHER" id="PTHR47481">
    <property type="match status" value="1"/>
</dbReference>
<name>A0A2P5D6Q8_TREOI</name>
<evidence type="ECO:0000256" key="1">
    <source>
        <dbReference type="SAM" id="SignalP"/>
    </source>
</evidence>
<accession>A0A2P5D6Q8</accession>
<organism evidence="2 3">
    <name type="scientific">Trema orientale</name>
    <name type="common">Charcoal tree</name>
    <name type="synonym">Celtis orientalis</name>
    <dbReference type="NCBI Taxonomy" id="63057"/>
    <lineage>
        <taxon>Eukaryota</taxon>
        <taxon>Viridiplantae</taxon>
        <taxon>Streptophyta</taxon>
        <taxon>Embryophyta</taxon>
        <taxon>Tracheophyta</taxon>
        <taxon>Spermatophyta</taxon>
        <taxon>Magnoliopsida</taxon>
        <taxon>eudicotyledons</taxon>
        <taxon>Gunneridae</taxon>
        <taxon>Pentapetalae</taxon>
        <taxon>rosids</taxon>
        <taxon>fabids</taxon>
        <taxon>Rosales</taxon>
        <taxon>Cannabaceae</taxon>
        <taxon>Trema</taxon>
    </lineage>
</organism>
<feature type="signal peptide" evidence="1">
    <location>
        <begin position="1"/>
        <end position="24"/>
    </location>
</feature>
<dbReference type="AlphaFoldDB" id="A0A2P5D6Q8"/>
<dbReference type="EMBL" id="JXTC01000291">
    <property type="protein sequence ID" value="PON68977.1"/>
    <property type="molecule type" value="Genomic_DNA"/>
</dbReference>
<dbReference type="Proteomes" id="UP000237000">
    <property type="component" value="Unassembled WGS sequence"/>
</dbReference>
<feature type="non-terminal residue" evidence="2">
    <location>
        <position position="249"/>
    </location>
</feature>
<dbReference type="InParanoid" id="A0A2P5D6Q8"/>
<dbReference type="PANTHER" id="PTHR47481:SF31">
    <property type="entry name" value="OS01G0873500 PROTEIN"/>
    <property type="match status" value="1"/>
</dbReference>
<keyword evidence="1" id="KW-0732">Signal</keyword>
<evidence type="ECO:0008006" key="4">
    <source>
        <dbReference type="Google" id="ProtNLM"/>
    </source>
</evidence>
<dbReference type="OrthoDB" id="1845088at2759"/>
<feature type="chain" id="PRO_5015128838" description="Retrotransposon Copia-like N-terminal domain-containing protein" evidence="1">
    <location>
        <begin position="25"/>
        <end position="249"/>
    </location>
</feature>